<name>A0A8T0TJN9_PANVG</name>
<dbReference type="AlphaFoldDB" id="A0A8T0TJN9"/>
<reference evidence="1" key="1">
    <citation type="submission" date="2020-05" db="EMBL/GenBank/DDBJ databases">
        <title>WGS assembly of Panicum virgatum.</title>
        <authorList>
            <person name="Lovell J.T."/>
            <person name="Jenkins J."/>
            <person name="Shu S."/>
            <person name="Juenger T.E."/>
            <person name="Schmutz J."/>
        </authorList>
    </citation>
    <scope>NUCLEOTIDE SEQUENCE</scope>
    <source>
        <strain evidence="1">AP13</strain>
    </source>
</reference>
<gene>
    <name evidence="1" type="ORF">PVAP13_4KG023000</name>
</gene>
<evidence type="ECO:0000313" key="1">
    <source>
        <dbReference type="EMBL" id="KAG2609283.1"/>
    </source>
</evidence>
<evidence type="ECO:0000313" key="2">
    <source>
        <dbReference type="Proteomes" id="UP000823388"/>
    </source>
</evidence>
<dbReference type="Proteomes" id="UP000823388">
    <property type="component" value="Chromosome 4K"/>
</dbReference>
<dbReference type="EMBL" id="CM029043">
    <property type="protein sequence ID" value="KAG2609283.1"/>
    <property type="molecule type" value="Genomic_DNA"/>
</dbReference>
<sequence>MSEEHKDRFVANRFVAKGLGLLAITAPAPGDVVRCTNIPGSLKARERDVLRIRIEEEAPHGSAWLCKWLPPLSILKCTDLLDKLWGWDRLLAYDLHFEFEDPSDMPMYESYLDKFYASNDHHNNAADAILKCLEKEKAFSSDRRAKWFNLGLSKDIQKCMSDLVNGAGSESRQPFLTYAAACLPKEAELMIEWLRQGSDVPLEEYSTSNEIRQWALDLAMFEGKWNTHTAAVLLGITKETGSLIESASRGCLVSTDISLRIRTYGVNFLIRKLDEFEAELTLGVSDEMTSETEMNQVSWGSTGREPAETIIPLEDRLVSVQWSDAADEEGAMRKA</sequence>
<organism evidence="1 2">
    <name type="scientific">Panicum virgatum</name>
    <name type="common">Blackwell switchgrass</name>
    <dbReference type="NCBI Taxonomy" id="38727"/>
    <lineage>
        <taxon>Eukaryota</taxon>
        <taxon>Viridiplantae</taxon>
        <taxon>Streptophyta</taxon>
        <taxon>Embryophyta</taxon>
        <taxon>Tracheophyta</taxon>
        <taxon>Spermatophyta</taxon>
        <taxon>Magnoliopsida</taxon>
        <taxon>Liliopsida</taxon>
        <taxon>Poales</taxon>
        <taxon>Poaceae</taxon>
        <taxon>PACMAD clade</taxon>
        <taxon>Panicoideae</taxon>
        <taxon>Panicodae</taxon>
        <taxon>Paniceae</taxon>
        <taxon>Panicinae</taxon>
        <taxon>Panicum</taxon>
        <taxon>Panicum sect. Hiantes</taxon>
    </lineage>
</organism>
<proteinExistence type="predicted"/>
<comment type="caution">
    <text evidence="1">The sequence shown here is derived from an EMBL/GenBank/DDBJ whole genome shotgun (WGS) entry which is preliminary data.</text>
</comment>
<accession>A0A8T0TJN9</accession>
<keyword evidence="2" id="KW-1185">Reference proteome</keyword>
<protein>
    <submittedName>
        <fullName evidence="1">Uncharacterized protein</fullName>
    </submittedName>
</protein>